<accession>A0A2I0HIG4</accession>
<keyword evidence="1" id="KW-0732">Signal</keyword>
<dbReference type="AlphaFoldDB" id="A0A2I0HIG4"/>
<protein>
    <recommendedName>
        <fullName evidence="4">Secreted protein</fullName>
    </recommendedName>
</protein>
<evidence type="ECO:0000313" key="2">
    <source>
        <dbReference type="EMBL" id="PKI31497.1"/>
    </source>
</evidence>
<gene>
    <name evidence="2" type="ORF">CRG98_048107</name>
</gene>
<sequence>MICYGSLLALMLRITAVGPSHCNYVSAGGVSKSRCFIATELGPMALHARLEAQICDGAPLRRGSMVLLHSTGCGASLPWSSHSMVLLNPGLVGGSAYLDVHDRLYSELVAVSIVPALKFDTETAFEGILEVTVTLLLLFVFGCAKRCPLMK</sequence>
<evidence type="ECO:0000313" key="3">
    <source>
        <dbReference type="Proteomes" id="UP000233551"/>
    </source>
</evidence>
<feature type="chain" id="PRO_5014149975" description="Secreted protein" evidence="1">
    <location>
        <begin position="23"/>
        <end position="151"/>
    </location>
</feature>
<reference evidence="2 3" key="1">
    <citation type="submission" date="2017-11" db="EMBL/GenBank/DDBJ databases">
        <title>De-novo sequencing of pomegranate (Punica granatum L.) genome.</title>
        <authorList>
            <person name="Akparov Z."/>
            <person name="Amiraslanov A."/>
            <person name="Hajiyeva S."/>
            <person name="Abbasov M."/>
            <person name="Kaur K."/>
            <person name="Hamwieh A."/>
            <person name="Solovyev V."/>
            <person name="Salamov A."/>
            <person name="Braich B."/>
            <person name="Kosarev P."/>
            <person name="Mahmoud A."/>
            <person name="Hajiyev E."/>
            <person name="Babayeva S."/>
            <person name="Izzatullayeva V."/>
            <person name="Mammadov A."/>
            <person name="Mammadov A."/>
            <person name="Sharifova S."/>
            <person name="Ojaghi J."/>
            <person name="Eynullazada K."/>
            <person name="Bayramov B."/>
            <person name="Abdulazimova A."/>
            <person name="Shahmuradov I."/>
        </authorList>
    </citation>
    <scope>NUCLEOTIDE SEQUENCE [LARGE SCALE GENOMIC DNA]</scope>
    <source>
        <strain evidence="3">cv. AG2017</strain>
        <tissue evidence="2">Leaf</tissue>
    </source>
</reference>
<evidence type="ECO:0008006" key="4">
    <source>
        <dbReference type="Google" id="ProtNLM"/>
    </source>
</evidence>
<dbReference type="EMBL" id="PGOL01008670">
    <property type="protein sequence ID" value="PKI31497.1"/>
    <property type="molecule type" value="Genomic_DNA"/>
</dbReference>
<keyword evidence="3" id="KW-1185">Reference proteome</keyword>
<name>A0A2I0HIG4_PUNGR</name>
<evidence type="ECO:0000256" key="1">
    <source>
        <dbReference type="SAM" id="SignalP"/>
    </source>
</evidence>
<feature type="signal peptide" evidence="1">
    <location>
        <begin position="1"/>
        <end position="22"/>
    </location>
</feature>
<dbReference type="Proteomes" id="UP000233551">
    <property type="component" value="Unassembled WGS sequence"/>
</dbReference>
<comment type="caution">
    <text evidence="2">The sequence shown here is derived from an EMBL/GenBank/DDBJ whole genome shotgun (WGS) entry which is preliminary data.</text>
</comment>
<organism evidence="2 3">
    <name type="scientific">Punica granatum</name>
    <name type="common">Pomegranate</name>
    <dbReference type="NCBI Taxonomy" id="22663"/>
    <lineage>
        <taxon>Eukaryota</taxon>
        <taxon>Viridiplantae</taxon>
        <taxon>Streptophyta</taxon>
        <taxon>Embryophyta</taxon>
        <taxon>Tracheophyta</taxon>
        <taxon>Spermatophyta</taxon>
        <taxon>Magnoliopsida</taxon>
        <taxon>eudicotyledons</taxon>
        <taxon>Gunneridae</taxon>
        <taxon>Pentapetalae</taxon>
        <taxon>rosids</taxon>
        <taxon>malvids</taxon>
        <taxon>Myrtales</taxon>
        <taxon>Lythraceae</taxon>
        <taxon>Punica</taxon>
    </lineage>
</organism>
<proteinExistence type="predicted"/>